<evidence type="ECO:0000313" key="6">
    <source>
        <dbReference type="Proteomes" id="UP000190409"/>
    </source>
</evidence>
<dbReference type="Gene3D" id="1.10.10.10">
    <property type="entry name" value="Winged helix-like DNA-binding domain superfamily/Winged helix DNA-binding domain"/>
    <property type="match status" value="1"/>
</dbReference>
<organism evidence="4 6">
    <name type="scientific">Dolosigranulum pigrum</name>
    <dbReference type="NCBI Taxonomy" id="29394"/>
    <lineage>
        <taxon>Bacteria</taxon>
        <taxon>Bacillati</taxon>
        <taxon>Bacillota</taxon>
        <taxon>Bacilli</taxon>
        <taxon>Lactobacillales</taxon>
        <taxon>Carnobacteriaceae</taxon>
        <taxon>Dolosigranulum</taxon>
    </lineage>
</organism>
<comment type="caution">
    <text evidence="4">The sequence shown here is derived from an EMBL/GenBank/DDBJ whole genome shotgun (WGS) entry which is preliminary data.</text>
</comment>
<dbReference type="InterPro" id="IPR007394">
    <property type="entry name" value="UPF0122"/>
</dbReference>
<dbReference type="SUPFAM" id="SSF88659">
    <property type="entry name" value="Sigma3 and sigma4 domains of RNA polymerase sigma factors"/>
    <property type="match status" value="1"/>
</dbReference>
<dbReference type="InterPro" id="IPR013324">
    <property type="entry name" value="RNA_pol_sigma_r3/r4-like"/>
</dbReference>
<protein>
    <recommendedName>
        <fullName evidence="3">UPF0122 protein B8A44_04435</fullName>
    </recommendedName>
</protein>
<comment type="function">
    <text evidence="2 3">Might take part in the signal recognition particle (SRP) pathway. This is inferred from the conservation of its genetic proximity to ftsY/ffh. May be a regulatory protein.</text>
</comment>
<evidence type="ECO:0000256" key="1">
    <source>
        <dbReference type="ARBA" id="ARBA00008720"/>
    </source>
</evidence>
<dbReference type="AlphaFoldDB" id="A0A1S8KM20"/>
<dbReference type="Proteomes" id="UP000190409">
    <property type="component" value="Unassembled WGS sequence"/>
</dbReference>
<evidence type="ECO:0000256" key="2">
    <source>
        <dbReference type="ARBA" id="ARBA00024764"/>
    </source>
</evidence>
<dbReference type="NCBIfam" id="NF001068">
    <property type="entry name" value="PRK00118.1-4"/>
    <property type="match status" value="1"/>
</dbReference>
<dbReference type="EMBL" id="NAQV01000012">
    <property type="protein sequence ID" value="RAN63663.1"/>
    <property type="molecule type" value="Genomic_DNA"/>
</dbReference>
<dbReference type="EMBL" id="MUYF01000003">
    <property type="protein sequence ID" value="OOL80789.1"/>
    <property type="molecule type" value="Genomic_DNA"/>
</dbReference>
<dbReference type="NCBIfam" id="NF045758">
    <property type="entry name" value="YlxM"/>
    <property type="match status" value="1"/>
</dbReference>
<keyword evidence="4" id="KW-0238">DNA-binding</keyword>
<dbReference type="PANTHER" id="PTHR40083:SF1">
    <property type="entry name" value="UPF0122 PROTEIN YLXM"/>
    <property type="match status" value="1"/>
</dbReference>
<evidence type="ECO:0000256" key="3">
    <source>
        <dbReference type="HAMAP-Rule" id="MF_00245"/>
    </source>
</evidence>
<dbReference type="GO" id="GO:0003677">
    <property type="term" value="F:DNA binding"/>
    <property type="evidence" value="ECO:0007669"/>
    <property type="project" value="UniProtKB-KW"/>
</dbReference>
<sequence>MQLEKTLKMNLLFDFYGELLTNKQQDYLHYYYREDYSLGEIAEQTGVTRQAVFDNIRRSEALLTDYEQSLQLYKKHKERQLKINQLSAYIKEQYAQDQKLQALVQALK</sequence>
<reference evidence="4 6" key="1">
    <citation type="submission" date="2017-01" db="EMBL/GenBank/DDBJ databases">
        <title>Complete Genome Sequence of Dolosigranulum pigrum isolated from a Patient with interstitial lung disease.</title>
        <authorList>
            <person name="Mukhopadhyay R."/>
            <person name="Joaquin J."/>
            <person name="Hogue R."/>
            <person name="Fitzgerald S."/>
            <person name="Jospin G."/>
            <person name="Eisen J.A."/>
            <person name="Chaturvedi V."/>
        </authorList>
    </citation>
    <scope>NUCLEOTIDE SEQUENCE [LARGE SCALE GENOMIC DNA]</scope>
    <source>
        <strain evidence="4 6">15S00348</strain>
    </source>
</reference>
<evidence type="ECO:0000313" key="7">
    <source>
        <dbReference type="Proteomes" id="UP000249099"/>
    </source>
</evidence>
<accession>A0A1S8KM20</accession>
<dbReference type="Pfam" id="PF04297">
    <property type="entry name" value="UPF0122"/>
    <property type="match status" value="1"/>
</dbReference>
<comment type="similarity">
    <text evidence="1 3">Belongs to the UPF0122 family.</text>
</comment>
<evidence type="ECO:0000313" key="4">
    <source>
        <dbReference type="EMBL" id="OOL80789.1"/>
    </source>
</evidence>
<evidence type="ECO:0000313" key="5">
    <source>
        <dbReference type="EMBL" id="RAN63663.1"/>
    </source>
</evidence>
<dbReference type="InterPro" id="IPR054831">
    <property type="entry name" value="UPF0122_fam_protein"/>
</dbReference>
<dbReference type="RefSeq" id="WP_077862326.1">
    <property type="nucleotide sequence ID" value="NZ_CAJHJL010000001.1"/>
</dbReference>
<dbReference type="PANTHER" id="PTHR40083">
    <property type="entry name" value="UPF0122 PROTEIN CBO2450/CLC_2298"/>
    <property type="match status" value="1"/>
</dbReference>
<name>A0A1S8KM20_9LACT</name>
<proteinExistence type="inferred from homology"/>
<dbReference type="InterPro" id="IPR036388">
    <property type="entry name" value="WH-like_DNA-bd_sf"/>
</dbReference>
<dbReference type="HAMAP" id="MF_00245">
    <property type="entry name" value="UPF0122"/>
    <property type="match status" value="1"/>
</dbReference>
<reference evidence="5 7" key="2">
    <citation type="submission" date="2017-03" db="EMBL/GenBank/DDBJ databases">
        <title>wgs assembly of Dolosigranulum pigrum KPL CDC strains.</title>
        <authorList>
            <person name="Brugger S.D."/>
            <person name="Pettigrew M."/>
            <person name="Kong Y."/>
            <person name="Lemon K.P."/>
        </authorList>
    </citation>
    <scope>NUCLEOTIDE SEQUENCE [LARGE SCALE GENOMIC DNA]</scope>
    <source>
        <strain evidence="5 7">KPL1931_CDC4294-98</strain>
    </source>
</reference>
<gene>
    <name evidence="5" type="ORF">B8A44_04435</name>
    <name evidence="4" type="ORF">BWX42_02475</name>
</gene>
<dbReference type="NCBIfam" id="NF001070">
    <property type="entry name" value="PRK00118.1-6"/>
    <property type="match status" value="1"/>
</dbReference>
<dbReference type="Proteomes" id="UP000249099">
    <property type="component" value="Unassembled WGS sequence"/>
</dbReference>